<evidence type="ECO:0000313" key="9">
    <source>
        <dbReference type="Proteomes" id="UP000696485"/>
    </source>
</evidence>
<organism evidence="8 9">
    <name type="scientific">Podila minutissima</name>
    <dbReference type="NCBI Taxonomy" id="64525"/>
    <lineage>
        <taxon>Eukaryota</taxon>
        <taxon>Fungi</taxon>
        <taxon>Fungi incertae sedis</taxon>
        <taxon>Mucoromycota</taxon>
        <taxon>Mortierellomycotina</taxon>
        <taxon>Mortierellomycetes</taxon>
        <taxon>Mortierellales</taxon>
        <taxon>Mortierellaceae</taxon>
        <taxon>Podila</taxon>
    </lineage>
</organism>
<feature type="transmembrane region" description="Helical" evidence="6">
    <location>
        <begin position="176"/>
        <end position="198"/>
    </location>
</feature>
<dbReference type="PANTHER" id="PTHR21576:SF158">
    <property type="entry name" value="RIBOSOMAL RNA-PROCESSING PROTEIN 12-LIKE CONSERVED DOMAIN-CONTAINING PROTEIN"/>
    <property type="match status" value="1"/>
</dbReference>
<dbReference type="AlphaFoldDB" id="A0A9P5VJS7"/>
<evidence type="ECO:0000256" key="2">
    <source>
        <dbReference type="ARBA" id="ARBA00022692"/>
    </source>
</evidence>
<gene>
    <name evidence="8" type="ORF">BG006_008839</name>
</gene>
<feature type="transmembrane region" description="Helical" evidence="6">
    <location>
        <begin position="263"/>
        <end position="286"/>
    </location>
</feature>
<feature type="transmembrane region" description="Helical" evidence="6">
    <location>
        <begin position="306"/>
        <end position="323"/>
    </location>
</feature>
<dbReference type="Pfam" id="PF06813">
    <property type="entry name" value="Nodulin-like"/>
    <property type="match status" value="1"/>
</dbReference>
<sequence>MLASGSLYVYALYAPSFKSRLGYSQTQTSAIAVIGDLGLYGVGPLTGGLADSMGPKRASVFAGSLLLVGYGLLSVGYSSGIESIKNNKPAPSFLAMSAFLFLAGIGSSACYMAAFTTLAKSFKQGRGIAIGIPVSFFGLSAAALAFVAQKFFLVDSDSLFNLIKDKGAQELDTGRFLLFLAIAGGVINGLSLLGLNVVPEPEIRDAEQPSSVAPSLLQETDNTNPTEESSLLQDSTPTPTRHPRRQVLNVSGTAFFLDRDAQYFFLIMLCLTGSGLMIINSISAIVEAVAAGEEYGSEPGHKKTPLATIQATHVGLISISSYVGRIMAGFGSDIAMSRRGAQRIDVVPIATACMALAQVVGMFASLRWLYLCSILTGFAYGGFFGVAGTIVAELWGEMSCGQNWYVDYVPQL</sequence>
<feature type="transmembrane region" description="Helical" evidence="6">
    <location>
        <begin position="93"/>
        <end position="115"/>
    </location>
</feature>
<dbReference type="InterPro" id="IPR036259">
    <property type="entry name" value="MFS_trans_sf"/>
</dbReference>
<dbReference type="Proteomes" id="UP000696485">
    <property type="component" value="Unassembled WGS sequence"/>
</dbReference>
<keyword evidence="9" id="KW-1185">Reference proteome</keyword>
<name>A0A9P5VJS7_9FUNG</name>
<dbReference type="EMBL" id="JAAAUY010000613">
    <property type="protein sequence ID" value="KAF9327927.1"/>
    <property type="molecule type" value="Genomic_DNA"/>
</dbReference>
<feature type="region of interest" description="Disordered" evidence="5">
    <location>
        <begin position="206"/>
        <end position="244"/>
    </location>
</feature>
<evidence type="ECO:0000313" key="8">
    <source>
        <dbReference type="EMBL" id="KAF9327927.1"/>
    </source>
</evidence>
<comment type="caution">
    <text evidence="8">The sequence shown here is derived from an EMBL/GenBank/DDBJ whole genome shotgun (WGS) entry which is preliminary data.</text>
</comment>
<feature type="transmembrane region" description="Helical" evidence="6">
    <location>
        <begin position="344"/>
        <end position="362"/>
    </location>
</feature>
<evidence type="ECO:0000256" key="3">
    <source>
        <dbReference type="ARBA" id="ARBA00022989"/>
    </source>
</evidence>
<dbReference type="GO" id="GO:0016020">
    <property type="term" value="C:membrane"/>
    <property type="evidence" value="ECO:0007669"/>
    <property type="project" value="UniProtKB-SubCell"/>
</dbReference>
<feature type="domain" description="Nodulin-like" evidence="7">
    <location>
        <begin position="3"/>
        <end position="160"/>
    </location>
</feature>
<feature type="transmembrane region" description="Helical" evidence="6">
    <location>
        <begin position="60"/>
        <end position="81"/>
    </location>
</feature>
<feature type="compositionally biased region" description="Polar residues" evidence="5">
    <location>
        <begin position="208"/>
        <end position="239"/>
    </location>
</feature>
<feature type="transmembrane region" description="Helical" evidence="6">
    <location>
        <begin position="127"/>
        <end position="148"/>
    </location>
</feature>
<dbReference type="Gene3D" id="1.20.1250.20">
    <property type="entry name" value="MFS general substrate transporter like domains"/>
    <property type="match status" value="1"/>
</dbReference>
<evidence type="ECO:0000256" key="6">
    <source>
        <dbReference type="SAM" id="Phobius"/>
    </source>
</evidence>
<proteinExistence type="predicted"/>
<evidence type="ECO:0000256" key="4">
    <source>
        <dbReference type="ARBA" id="ARBA00023136"/>
    </source>
</evidence>
<evidence type="ECO:0000256" key="1">
    <source>
        <dbReference type="ARBA" id="ARBA00004141"/>
    </source>
</evidence>
<evidence type="ECO:0000259" key="7">
    <source>
        <dbReference type="Pfam" id="PF06813"/>
    </source>
</evidence>
<accession>A0A9P5VJS7</accession>
<dbReference type="PANTHER" id="PTHR21576">
    <property type="entry name" value="UNCHARACTERIZED NODULIN-LIKE PROTEIN"/>
    <property type="match status" value="1"/>
</dbReference>
<keyword evidence="2 6" id="KW-0812">Transmembrane</keyword>
<evidence type="ECO:0000256" key="5">
    <source>
        <dbReference type="SAM" id="MobiDB-lite"/>
    </source>
</evidence>
<dbReference type="InterPro" id="IPR010658">
    <property type="entry name" value="Nodulin-like"/>
</dbReference>
<keyword evidence="3 6" id="KW-1133">Transmembrane helix</keyword>
<comment type="subcellular location">
    <subcellularLocation>
        <location evidence="1">Membrane</location>
        <topology evidence="1">Multi-pass membrane protein</topology>
    </subcellularLocation>
</comment>
<dbReference type="SUPFAM" id="SSF103473">
    <property type="entry name" value="MFS general substrate transporter"/>
    <property type="match status" value="1"/>
</dbReference>
<feature type="transmembrane region" description="Helical" evidence="6">
    <location>
        <begin position="368"/>
        <end position="392"/>
    </location>
</feature>
<keyword evidence="4 6" id="KW-0472">Membrane</keyword>
<protein>
    <recommendedName>
        <fullName evidence="7">Nodulin-like domain-containing protein</fullName>
    </recommendedName>
</protein>
<reference evidence="8" key="1">
    <citation type="journal article" date="2020" name="Fungal Divers.">
        <title>Resolving the Mortierellaceae phylogeny through synthesis of multi-gene phylogenetics and phylogenomics.</title>
        <authorList>
            <person name="Vandepol N."/>
            <person name="Liber J."/>
            <person name="Desiro A."/>
            <person name="Na H."/>
            <person name="Kennedy M."/>
            <person name="Barry K."/>
            <person name="Grigoriev I.V."/>
            <person name="Miller A.N."/>
            <person name="O'Donnell K."/>
            <person name="Stajich J.E."/>
            <person name="Bonito G."/>
        </authorList>
    </citation>
    <scope>NUCLEOTIDE SEQUENCE</scope>
    <source>
        <strain evidence="8">NVP1</strain>
    </source>
</reference>